<name>A0AAE1D8M6_9GAST</name>
<reference evidence="1" key="1">
    <citation type="journal article" date="2023" name="G3 (Bethesda)">
        <title>A reference genome for the long-term kleptoplast-retaining sea slug Elysia crispata morphotype clarki.</title>
        <authorList>
            <person name="Eastman K.E."/>
            <person name="Pendleton A.L."/>
            <person name="Shaikh M.A."/>
            <person name="Suttiyut T."/>
            <person name="Ogas R."/>
            <person name="Tomko P."/>
            <person name="Gavelis G."/>
            <person name="Widhalm J.R."/>
            <person name="Wisecaver J.H."/>
        </authorList>
    </citation>
    <scope>NUCLEOTIDE SEQUENCE</scope>
    <source>
        <strain evidence="1">ECLA1</strain>
    </source>
</reference>
<dbReference type="AlphaFoldDB" id="A0AAE1D8M6"/>
<proteinExistence type="predicted"/>
<protein>
    <submittedName>
        <fullName evidence="1">Uncharacterized protein</fullName>
    </submittedName>
</protein>
<dbReference type="Proteomes" id="UP001283361">
    <property type="component" value="Unassembled WGS sequence"/>
</dbReference>
<keyword evidence="2" id="KW-1185">Reference proteome</keyword>
<gene>
    <name evidence="1" type="ORF">RRG08_011180</name>
</gene>
<accession>A0AAE1D8M6</accession>
<organism evidence="1 2">
    <name type="scientific">Elysia crispata</name>
    <name type="common">lettuce slug</name>
    <dbReference type="NCBI Taxonomy" id="231223"/>
    <lineage>
        <taxon>Eukaryota</taxon>
        <taxon>Metazoa</taxon>
        <taxon>Spiralia</taxon>
        <taxon>Lophotrochozoa</taxon>
        <taxon>Mollusca</taxon>
        <taxon>Gastropoda</taxon>
        <taxon>Heterobranchia</taxon>
        <taxon>Euthyneura</taxon>
        <taxon>Panpulmonata</taxon>
        <taxon>Sacoglossa</taxon>
        <taxon>Placobranchoidea</taxon>
        <taxon>Plakobranchidae</taxon>
        <taxon>Elysia</taxon>
    </lineage>
</organism>
<dbReference type="EMBL" id="JAWDGP010004981">
    <property type="protein sequence ID" value="KAK3760468.1"/>
    <property type="molecule type" value="Genomic_DNA"/>
</dbReference>
<sequence length="88" mass="10738">MVFCNSFRFEDAEKLHKQYVKHLKLKRQRQEPREMGRQTRRLRQHSQVTEGLPAFISLCLVKAEFNQLQSAIKWDYINEFYIEKILDH</sequence>
<comment type="caution">
    <text evidence="1">The sequence shown here is derived from an EMBL/GenBank/DDBJ whole genome shotgun (WGS) entry which is preliminary data.</text>
</comment>
<evidence type="ECO:0000313" key="1">
    <source>
        <dbReference type="EMBL" id="KAK3760468.1"/>
    </source>
</evidence>
<evidence type="ECO:0000313" key="2">
    <source>
        <dbReference type="Proteomes" id="UP001283361"/>
    </source>
</evidence>